<reference evidence="3 4" key="1">
    <citation type="submission" date="2016-11" db="EMBL/GenBank/DDBJ databases">
        <authorList>
            <person name="Jaros S."/>
            <person name="Januszkiewicz K."/>
            <person name="Wedrychowicz H."/>
        </authorList>
    </citation>
    <scope>NUCLEOTIDE SEQUENCE [LARGE SCALE GENOMIC DNA]</scope>
    <source>
        <strain evidence="3 4">DSM 21120</strain>
    </source>
</reference>
<dbReference type="EMBL" id="FQXI01000001">
    <property type="protein sequence ID" value="SHH01716.1"/>
    <property type="molecule type" value="Genomic_DNA"/>
</dbReference>
<dbReference type="Pfam" id="PF01546">
    <property type="entry name" value="Peptidase_M20"/>
    <property type="match status" value="1"/>
</dbReference>
<evidence type="ECO:0000259" key="2">
    <source>
        <dbReference type="Pfam" id="PF07687"/>
    </source>
</evidence>
<dbReference type="InterPro" id="IPR017439">
    <property type="entry name" value="Amidohydrolase"/>
</dbReference>
<dbReference type="GO" id="GO:0046657">
    <property type="term" value="P:folic acid catabolic process"/>
    <property type="evidence" value="ECO:0007669"/>
    <property type="project" value="TreeGrafter"/>
</dbReference>
<dbReference type="SUPFAM" id="SSF55031">
    <property type="entry name" value="Bacterial exopeptidase dimerisation domain"/>
    <property type="match status" value="1"/>
</dbReference>
<dbReference type="Gene3D" id="3.30.70.360">
    <property type="match status" value="1"/>
</dbReference>
<accession>A0A1M5PIT5</accession>
<name>A0A1M5PIT5_9FIRM</name>
<dbReference type="GO" id="GO:0005737">
    <property type="term" value="C:cytoplasm"/>
    <property type="evidence" value="ECO:0007669"/>
    <property type="project" value="TreeGrafter"/>
</dbReference>
<evidence type="ECO:0000313" key="3">
    <source>
        <dbReference type="EMBL" id="SHH01716.1"/>
    </source>
</evidence>
<keyword evidence="3" id="KW-0378">Hydrolase</keyword>
<dbReference type="Pfam" id="PF07687">
    <property type="entry name" value="M20_dimer"/>
    <property type="match status" value="1"/>
</dbReference>
<sequence>MDKINLHDYIQGEISKNKNEFFEISDFIFEHPELGDEEFKSSNYLANLLEENGFTVEKPYLNLETAFRAEFKNGDGPTIAFLAEYDALPGYGPNKLPAHACGHNWIAATTVGAGILLSKQKDLFKGTIVIFGTPAEETTGRKIDMTDSGAFDDVDAAFQMHLHENSNLKARALAMGALEFEFLGKATHAAVNPEDGVNALDAVMLTFTAINYLRQQLKSDVRIHGIVTEGGQAANTIPDHCKCLFYVRAAKKNYFEKVFEKVKNCAHGAALMTGAELKINYPENIYYDLILNPVLLKLMEKHMELSGFEPLSDVEEIPGSTDIGNVSYACPTLYGNVGIANGEAIVHEEKFIQYANSSEAKKRILTTVESFVCSAIELSQNPEMVKEVKNSFLKQTSK</sequence>
<evidence type="ECO:0000256" key="1">
    <source>
        <dbReference type="PIRNR" id="PIRNR037226"/>
    </source>
</evidence>
<dbReference type="OrthoDB" id="9781032at2"/>
<organism evidence="3 4">
    <name type="scientific">Anaerosphaera aminiphila DSM 21120</name>
    <dbReference type="NCBI Taxonomy" id="1120995"/>
    <lineage>
        <taxon>Bacteria</taxon>
        <taxon>Bacillati</taxon>
        <taxon>Bacillota</taxon>
        <taxon>Tissierellia</taxon>
        <taxon>Tissierellales</taxon>
        <taxon>Peptoniphilaceae</taxon>
        <taxon>Anaerosphaera</taxon>
    </lineage>
</organism>
<dbReference type="InterPro" id="IPR017144">
    <property type="entry name" value="Xaa-Arg_dipeptidase"/>
</dbReference>
<dbReference type="SUPFAM" id="SSF53187">
    <property type="entry name" value="Zn-dependent exopeptidases"/>
    <property type="match status" value="1"/>
</dbReference>
<proteinExistence type="inferred from homology"/>
<evidence type="ECO:0000313" key="4">
    <source>
        <dbReference type="Proteomes" id="UP000184032"/>
    </source>
</evidence>
<feature type="domain" description="Peptidase M20 dimerisation" evidence="2">
    <location>
        <begin position="178"/>
        <end position="265"/>
    </location>
</feature>
<dbReference type="NCBIfam" id="TIGR01891">
    <property type="entry name" value="amidohydrolases"/>
    <property type="match status" value="1"/>
</dbReference>
<protein>
    <recommendedName>
        <fullName evidence="1">Peptidase M20 domain-containing protein 2</fullName>
    </recommendedName>
</protein>
<dbReference type="Proteomes" id="UP000184032">
    <property type="component" value="Unassembled WGS sequence"/>
</dbReference>
<dbReference type="PANTHER" id="PTHR30575">
    <property type="entry name" value="PEPTIDASE M20"/>
    <property type="match status" value="1"/>
</dbReference>
<dbReference type="InterPro" id="IPR011650">
    <property type="entry name" value="Peptidase_M20_dimer"/>
</dbReference>
<gene>
    <name evidence="3" type="ORF">SAMN02745245_00348</name>
</gene>
<dbReference type="GO" id="GO:0071713">
    <property type="term" value="F:para-aminobenzoyl-glutamate hydrolase activity"/>
    <property type="evidence" value="ECO:0007669"/>
    <property type="project" value="TreeGrafter"/>
</dbReference>
<dbReference type="PIRSF" id="PIRSF037226">
    <property type="entry name" value="Amidohydrolase_ACY1L2_prd"/>
    <property type="match status" value="1"/>
</dbReference>
<dbReference type="InterPro" id="IPR002933">
    <property type="entry name" value="Peptidase_M20"/>
</dbReference>
<dbReference type="FunFam" id="3.30.70.360:FF:000004">
    <property type="entry name" value="Peptidase M20 domain-containing protein 2"/>
    <property type="match status" value="1"/>
</dbReference>
<comment type="similarity">
    <text evidence="1">Belongs to the peptidase M20A family.</text>
</comment>
<dbReference type="InterPro" id="IPR036264">
    <property type="entry name" value="Bact_exopeptidase_dim_dom"/>
</dbReference>
<dbReference type="PANTHER" id="PTHR30575:SF0">
    <property type="entry name" value="XAA-ARG DIPEPTIDASE"/>
    <property type="match status" value="1"/>
</dbReference>
<dbReference type="AlphaFoldDB" id="A0A1M5PIT5"/>
<dbReference type="STRING" id="1120995.SAMN02745245_00348"/>
<dbReference type="CDD" id="cd05672">
    <property type="entry name" value="M20_ACY1L2-like"/>
    <property type="match status" value="1"/>
</dbReference>
<keyword evidence="4" id="KW-1185">Reference proteome</keyword>
<dbReference type="InterPro" id="IPR052030">
    <property type="entry name" value="Peptidase_M20/M20A_hydrolases"/>
</dbReference>
<dbReference type="GO" id="GO:0016805">
    <property type="term" value="F:dipeptidase activity"/>
    <property type="evidence" value="ECO:0007669"/>
    <property type="project" value="InterPro"/>
</dbReference>
<dbReference type="Gene3D" id="3.40.630.10">
    <property type="entry name" value="Zn peptidases"/>
    <property type="match status" value="1"/>
</dbReference>
<dbReference type="RefSeq" id="WP_073183146.1">
    <property type="nucleotide sequence ID" value="NZ_FQXI01000001.1"/>
</dbReference>